<dbReference type="AlphaFoldDB" id="A0A1W1UC58"/>
<dbReference type="NCBIfam" id="TIGR00741">
    <property type="entry name" value="yfiA"/>
    <property type="match status" value="1"/>
</dbReference>
<sequence length="179" mass="21122">MKLKLIGKNLDLTQSLKEQSEKKLEKLDRYFDEEVEVRAVLSVEKDNRTVEVTVFLPGTILRAEDTSDDMYASIDATIDILERQIRKYKTRLKNRYQDPKTIRFENIDGPVDEEVEETSKIVKRKTFTLKPMLEEEAEMQMDLLNHNFFIYLNAETEEIDLLYRRNDGNLGIIEVEVDR</sequence>
<keyword evidence="1 2" id="KW-0810">Translation regulation</keyword>
<evidence type="ECO:0000313" key="5">
    <source>
        <dbReference type="EMBL" id="SMB78391.1"/>
    </source>
</evidence>
<comment type="function">
    <text evidence="2">Required for dimerization of active 70S ribosomes into 100S ribosomes in stationary phase; 100S ribosomes are translationally inactive and sometimes present during exponential growth.</text>
</comment>
<dbReference type="EMBL" id="FWWR01000007">
    <property type="protein sequence ID" value="SMB78391.1"/>
    <property type="molecule type" value="Genomic_DNA"/>
</dbReference>
<evidence type="ECO:0000256" key="1">
    <source>
        <dbReference type="ARBA" id="ARBA00022845"/>
    </source>
</evidence>
<dbReference type="GO" id="GO:0043024">
    <property type="term" value="F:ribosomal small subunit binding"/>
    <property type="evidence" value="ECO:0007669"/>
    <property type="project" value="TreeGrafter"/>
</dbReference>
<dbReference type="InterPro" id="IPR003489">
    <property type="entry name" value="RHF/RaiA"/>
</dbReference>
<dbReference type="STRING" id="573058.SAMN00017477_0046"/>
<dbReference type="GO" id="GO:0022627">
    <property type="term" value="C:cytosolic small ribosomal subunit"/>
    <property type="evidence" value="ECO:0007669"/>
    <property type="project" value="TreeGrafter"/>
</dbReference>
<protein>
    <recommendedName>
        <fullName evidence="2">Ribosome hibernation promoting factor</fullName>
        <shortName evidence="2">HPF</shortName>
    </recommendedName>
</protein>
<dbReference type="InterPro" id="IPR050574">
    <property type="entry name" value="HPF/YfiA_ribosome-assoc"/>
</dbReference>
<keyword evidence="3" id="KW-0175">Coiled coil</keyword>
<dbReference type="PANTHER" id="PTHR33231:SF1">
    <property type="entry name" value="30S RIBOSOMAL PROTEIN"/>
    <property type="match status" value="1"/>
</dbReference>
<dbReference type="InterPro" id="IPR032528">
    <property type="entry name" value="Ribosom_S30AE_C"/>
</dbReference>
<dbReference type="Gene3D" id="3.30.505.50">
    <property type="entry name" value="Sigma 54 modulation/S30EA ribosomal protein, C-terminal domain"/>
    <property type="match status" value="1"/>
</dbReference>
<comment type="similarity">
    <text evidence="2">Belongs to the HPF/YfiA ribosome-associated protein family. Long HPF subfamily.</text>
</comment>
<dbReference type="SUPFAM" id="SSF69754">
    <property type="entry name" value="Ribosome binding protein Y (YfiA homologue)"/>
    <property type="match status" value="1"/>
</dbReference>
<dbReference type="Proteomes" id="UP000192368">
    <property type="component" value="Unassembled WGS sequence"/>
</dbReference>
<evidence type="ECO:0000259" key="4">
    <source>
        <dbReference type="Pfam" id="PF16321"/>
    </source>
</evidence>
<comment type="subcellular location">
    <subcellularLocation>
        <location evidence="2">Cytoplasm</location>
    </subcellularLocation>
</comment>
<comment type="subunit">
    <text evidence="2">Interacts with 100S ribosomes.</text>
</comment>
<dbReference type="GO" id="GO:0045900">
    <property type="term" value="P:negative regulation of translational elongation"/>
    <property type="evidence" value="ECO:0007669"/>
    <property type="project" value="TreeGrafter"/>
</dbReference>
<dbReference type="InterPro" id="IPR034694">
    <property type="entry name" value="HPF_long/plastid"/>
</dbReference>
<evidence type="ECO:0000256" key="2">
    <source>
        <dbReference type="HAMAP-Rule" id="MF_00839"/>
    </source>
</evidence>
<dbReference type="InterPro" id="IPR036567">
    <property type="entry name" value="RHF-like"/>
</dbReference>
<dbReference type="PANTHER" id="PTHR33231">
    <property type="entry name" value="30S RIBOSOMAL PROTEIN"/>
    <property type="match status" value="1"/>
</dbReference>
<dbReference type="HAMAP" id="MF_00839">
    <property type="entry name" value="HPF"/>
    <property type="match status" value="1"/>
</dbReference>
<evidence type="ECO:0000256" key="3">
    <source>
        <dbReference type="SAM" id="Coils"/>
    </source>
</evidence>
<keyword evidence="6" id="KW-1185">Reference proteome</keyword>
<keyword evidence="2" id="KW-0963">Cytoplasm</keyword>
<reference evidence="6" key="1">
    <citation type="submission" date="2017-04" db="EMBL/GenBank/DDBJ databases">
        <authorList>
            <person name="Varghese N."/>
            <person name="Submissions S."/>
        </authorList>
    </citation>
    <scope>NUCLEOTIDE SEQUENCE [LARGE SCALE GENOMIC DNA]</scope>
    <source>
        <strain evidence="6">DSM 20463</strain>
    </source>
</reference>
<evidence type="ECO:0000313" key="6">
    <source>
        <dbReference type="Proteomes" id="UP000192368"/>
    </source>
</evidence>
<gene>
    <name evidence="2" type="primary">hpf</name>
    <name evidence="5" type="ORF">SAMN00017477_0046</name>
</gene>
<dbReference type="CDD" id="cd00552">
    <property type="entry name" value="RaiA"/>
    <property type="match status" value="1"/>
</dbReference>
<dbReference type="RefSeq" id="WP_084229746.1">
    <property type="nucleotide sequence ID" value="NZ_FWWR01000007.1"/>
</dbReference>
<dbReference type="Gene3D" id="3.30.160.100">
    <property type="entry name" value="Ribosome hibernation promotion factor-like"/>
    <property type="match status" value="1"/>
</dbReference>
<dbReference type="Pfam" id="PF16321">
    <property type="entry name" value="Ribosom_S30AE_C"/>
    <property type="match status" value="1"/>
</dbReference>
<feature type="coiled-coil region" evidence="3">
    <location>
        <begin position="71"/>
        <end position="98"/>
    </location>
</feature>
<name>A0A1W1UC58_PEPAS</name>
<dbReference type="InterPro" id="IPR038416">
    <property type="entry name" value="Ribosom_S30AE_C_sf"/>
</dbReference>
<dbReference type="OrthoDB" id="9794975at2"/>
<feature type="domain" description="Sigma 54 modulation/S30EA ribosomal protein C-terminal" evidence="4">
    <location>
        <begin position="117"/>
        <end position="172"/>
    </location>
</feature>
<accession>A0A1W1UC58</accession>
<organism evidence="5 6">
    <name type="scientific">Peptoniphilus asaccharolyticus DSM 20463</name>
    <dbReference type="NCBI Taxonomy" id="573058"/>
    <lineage>
        <taxon>Bacteria</taxon>
        <taxon>Bacillati</taxon>
        <taxon>Bacillota</taxon>
        <taxon>Tissierellia</taxon>
        <taxon>Tissierellales</taxon>
        <taxon>Peptoniphilaceae</taxon>
        <taxon>Peptoniphilus</taxon>
    </lineage>
</organism>
<dbReference type="Pfam" id="PF02482">
    <property type="entry name" value="Ribosomal_S30AE"/>
    <property type="match status" value="1"/>
</dbReference>
<proteinExistence type="inferred from homology"/>